<dbReference type="Proteomes" id="UP000765509">
    <property type="component" value="Unassembled WGS sequence"/>
</dbReference>
<evidence type="ECO:0000313" key="3">
    <source>
        <dbReference type="Proteomes" id="UP000765509"/>
    </source>
</evidence>
<dbReference type="AlphaFoldDB" id="A0A9Q3FF33"/>
<comment type="caution">
    <text evidence="2">The sequence shown here is derived from an EMBL/GenBank/DDBJ whole genome shotgun (WGS) entry which is preliminary data.</text>
</comment>
<reference evidence="2" key="1">
    <citation type="submission" date="2021-03" db="EMBL/GenBank/DDBJ databases">
        <title>Draft genome sequence of rust myrtle Austropuccinia psidii MF-1, a brazilian biotype.</title>
        <authorList>
            <person name="Quecine M.C."/>
            <person name="Pachon D.M.R."/>
            <person name="Bonatelli M.L."/>
            <person name="Correr F.H."/>
            <person name="Franceschini L.M."/>
            <person name="Leite T.F."/>
            <person name="Margarido G.R.A."/>
            <person name="Almeida C.A."/>
            <person name="Ferrarezi J.A."/>
            <person name="Labate C.A."/>
        </authorList>
    </citation>
    <scope>NUCLEOTIDE SEQUENCE</scope>
    <source>
        <strain evidence="2">MF-1</strain>
    </source>
</reference>
<sequence length="135" mass="15744">MGPEKTEGLLKGWKPISCKRQVQQIKAWLKKQIMFSEDQKEKLTQAKGNSPMETAQASTSKHFPQQVPKEGRKTTKSNQKAKGKAKLKWNRSHPQNYRISKKEKTAMDNVFNITRNLMKLKNKEEERMNQSFPKK</sequence>
<dbReference type="EMBL" id="AVOT02040538">
    <property type="protein sequence ID" value="MBW0535772.1"/>
    <property type="molecule type" value="Genomic_DNA"/>
</dbReference>
<organism evidence="2 3">
    <name type="scientific">Austropuccinia psidii MF-1</name>
    <dbReference type="NCBI Taxonomy" id="1389203"/>
    <lineage>
        <taxon>Eukaryota</taxon>
        <taxon>Fungi</taxon>
        <taxon>Dikarya</taxon>
        <taxon>Basidiomycota</taxon>
        <taxon>Pucciniomycotina</taxon>
        <taxon>Pucciniomycetes</taxon>
        <taxon>Pucciniales</taxon>
        <taxon>Sphaerophragmiaceae</taxon>
        <taxon>Austropuccinia</taxon>
    </lineage>
</organism>
<name>A0A9Q3FF33_9BASI</name>
<evidence type="ECO:0000256" key="1">
    <source>
        <dbReference type="SAM" id="MobiDB-lite"/>
    </source>
</evidence>
<evidence type="ECO:0000313" key="2">
    <source>
        <dbReference type="EMBL" id="MBW0535772.1"/>
    </source>
</evidence>
<accession>A0A9Q3FF33</accession>
<feature type="compositionally biased region" description="Polar residues" evidence="1">
    <location>
        <begin position="46"/>
        <end position="63"/>
    </location>
</feature>
<proteinExistence type="predicted"/>
<protein>
    <submittedName>
        <fullName evidence="2">Uncharacterized protein</fullName>
    </submittedName>
</protein>
<feature type="compositionally biased region" description="Basic residues" evidence="1">
    <location>
        <begin position="79"/>
        <end position="91"/>
    </location>
</feature>
<gene>
    <name evidence="2" type="ORF">O181_075487</name>
</gene>
<feature type="region of interest" description="Disordered" evidence="1">
    <location>
        <begin position="40"/>
        <end position="96"/>
    </location>
</feature>
<keyword evidence="3" id="KW-1185">Reference proteome</keyword>